<evidence type="ECO:0000259" key="4">
    <source>
        <dbReference type="Pfam" id="PF09375"/>
    </source>
</evidence>
<feature type="signal peptide" evidence="3">
    <location>
        <begin position="1"/>
        <end position="24"/>
    </location>
</feature>
<evidence type="ECO:0000256" key="1">
    <source>
        <dbReference type="ARBA" id="ARBA00004196"/>
    </source>
</evidence>
<sequence length="375" mass="41477">MFKKITSVFILVLSIVACSSSDDATSGSGSSADGFNRQSMLINWADTIIIPVYQDLNSQLAGLVTAKNTFNAEPNQVNLDAFRASWLNAYKVWQYAEMFDIGQAETINYYSQMNIYPASVIEIENNIASGTYDLSHPNNQDAVGFPALDYMLYGVGASSDMDILAIYTTNANADKYRNHVSDLVEQMKTLTQSVLTNWTSVYRDQFVGSTANTATSSTNKLTNDFIFYYEKGLRANKIGIPAGVFSTNPLPTKTEAFYRGDVSKELALTALDAVQDFFNGKAYKSNATGASFKQYLQYLNTVKNGEDLDVIINNQINVARTNIQGLNANFTEQITSNNAQMTDAYNELQKVVVLIKLDMVQSMNIRVDYVDADGD</sequence>
<dbReference type="Pfam" id="PF09375">
    <property type="entry name" value="Peptidase_M75"/>
    <property type="match status" value="1"/>
</dbReference>
<dbReference type="RefSeq" id="WP_148403912.1">
    <property type="nucleotide sequence ID" value="NZ_VSKK01000002.1"/>
</dbReference>
<reference evidence="5 6" key="1">
    <citation type="submission" date="2019-08" db="EMBL/GenBank/DDBJ databases">
        <title>Genomes of Antarctic Bizionia species.</title>
        <authorList>
            <person name="Bowman J.P."/>
        </authorList>
    </citation>
    <scope>NUCLEOTIDE SEQUENCE [LARGE SCALE GENOMIC DNA]</scope>
    <source>
        <strain evidence="5 6">ADA-4</strain>
    </source>
</reference>
<accession>A0A5D0R8X2</accession>
<proteinExistence type="predicted"/>
<dbReference type="Gene3D" id="1.20.1420.20">
    <property type="entry name" value="M75 peptidase, HXXE motif"/>
    <property type="match status" value="1"/>
</dbReference>
<evidence type="ECO:0000256" key="2">
    <source>
        <dbReference type="ARBA" id="ARBA00022729"/>
    </source>
</evidence>
<dbReference type="CDD" id="cd14659">
    <property type="entry name" value="Imelysin-like_IPPA"/>
    <property type="match status" value="1"/>
</dbReference>
<feature type="domain" description="Imelysin-like" evidence="4">
    <location>
        <begin position="49"/>
        <end position="349"/>
    </location>
</feature>
<dbReference type="InterPro" id="IPR034984">
    <property type="entry name" value="Imelysin-like_IPPA"/>
</dbReference>
<dbReference type="GO" id="GO:0030313">
    <property type="term" value="C:cell envelope"/>
    <property type="evidence" value="ECO:0007669"/>
    <property type="project" value="UniProtKB-SubCell"/>
</dbReference>
<protein>
    <submittedName>
        <fullName evidence="5">Imelysin family protein</fullName>
    </submittedName>
</protein>
<evidence type="ECO:0000313" key="5">
    <source>
        <dbReference type="EMBL" id="TYB77034.1"/>
    </source>
</evidence>
<gene>
    <name evidence="5" type="ORF">ES674_10075</name>
</gene>
<dbReference type="PROSITE" id="PS51257">
    <property type="entry name" value="PROKAR_LIPOPROTEIN"/>
    <property type="match status" value="1"/>
</dbReference>
<comment type="caution">
    <text evidence="5">The sequence shown here is derived from an EMBL/GenBank/DDBJ whole genome shotgun (WGS) entry which is preliminary data.</text>
</comment>
<comment type="subcellular location">
    <subcellularLocation>
        <location evidence="1">Cell envelope</location>
    </subcellularLocation>
</comment>
<name>A0A5D0R8X2_9FLAO</name>
<dbReference type="Proteomes" id="UP000323720">
    <property type="component" value="Unassembled WGS sequence"/>
</dbReference>
<evidence type="ECO:0000313" key="6">
    <source>
        <dbReference type="Proteomes" id="UP000323720"/>
    </source>
</evidence>
<dbReference type="InterPro" id="IPR018976">
    <property type="entry name" value="Imelysin-like"/>
</dbReference>
<dbReference type="InterPro" id="IPR038352">
    <property type="entry name" value="Imelysin_sf"/>
</dbReference>
<dbReference type="AlphaFoldDB" id="A0A5D0R8X2"/>
<keyword evidence="6" id="KW-1185">Reference proteome</keyword>
<organism evidence="5 6">
    <name type="scientific">Bizionia myxarmorum</name>
    <dbReference type="NCBI Taxonomy" id="291186"/>
    <lineage>
        <taxon>Bacteria</taxon>
        <taxon>Pseudomonadati</taxon>
        <taxon>Bacteroidota</taxon>
        <taxon>Flavobacteriia</taxon>
        <taxon>Flavobacteriales</taxon>
        <taxon>Flavobacteriaceae</taxon>
        <taxon>Bizionia</taxon>
    </lineage>
</organism>
<keyword evidence="2 3" id="KW-0732">Signal</keyword>
<evidence type="ECO:0000256" key="3">
    <source>
        <dbReference type="SAM" id="SignalP"/>
    </source>
</evidence>
<feature type="chain" id="PRO_5022808152" evidence="3">
    <location>
        <begin position="25"/>
        <end position="375"/>
    </location>
</feature>
<dbReference type="OrthoDB" id="650514at2"/>
<dbReference type="EMBL" id="VSKK01000002">
    <property type="protein sequence ID" value="TYB77034.1"/>
    <property type="molecule type" value="Genomic_DNA"/>
</dbReference>